<name>A0A1I5ZJ87_9GAMM</name>
<evidence type="ECO:0000313" key="2">
    <source>
        <dbReference type="Proteomes" id="UP000242815"/>
    </source>
</evidence>
<reference evidence="1 2" key="1">
    <citation type="submission" date="2016-10" db="EMBL/GenBank/DDBJ databases">
        <authorList>
            <person name="de Groot N.N."/>
        </authorList>
    </citation>
    <scope>NUCLEOTIDE SEQUENCE [LARGE SCALE GENOMIC DNA]</scope>
    <source>
        <strain evidence="1 2">JCM 18415</strain>
    </source>
</reference>
<dbReference type="Proteomes" id="UP000242815">
    <property type="component" value="Unassembled WGS sequence"/>
</dbReference>
<dbReference type="RefSeq" id="WP_090535882.1">
    <property type="nucleotide sequence ID" value="NZ_FOYD01000001.1"/>
</dbReference>
<gene>
    <name evidence="1" type="ORF">SAMN05216578_10173</name>
</gene>
<dbReference type="EMBL" id="FOYD01000001">
    <property type="protein sequence ID" value="SFQ56526.1"/>
    <property type="molecule type" value="Genomic_DNA"/>
</dbReference>
<evidence type="ECO:0000313" key="1">
    <source>
        <dbReference type="EMBL" id="SFQ56526.1"/>
    </source>
</evidence>
<organism evidence="1 2">
    <name type="scientific">Halopseudomonas formosensis</name>
    <dbReference type="NCBI Taxonomy" id="1002526"/>
    <lineage>
        <taxon>Bacteria</taxon>
        <taxon>Pseudomonadati</taxon>
        <taxon>Pseudomonadota</taxon>
        <taxon>Gammaproteobacteria</taxon>
        <taxon>Pseudomonadales</taxon>
        <taxon>Pseudomonadaceae</taxon>
        <taxon>Halopseudomonas</taxon>
    </lineage>
</organism>
<sequence length="73" mass="7877">MTQYFGNYTNNAFFIALRISPKEVVTDGEKCTHKQARVPDPAGKPNNAAIPRLDDGIEAAALLCGKLPFEVAA</sequence>
<protein>
    <submittedName>
        <fullName evidence="1">Uncharacterized protein</fullName>
    </submittedName>
</protein>
<proteinExistence type="predicted"/>
<dbReference type="AlphaFoldDB" id="A0A1I5ZJ87"/>
<accession>A0A1I5ZJ87</accession>